<accession>A0ABD3P584</accession>
<proteinExistence type="predicted"/>
<dbReference type="Proteomes" id="UP001530315">
    <property type="component" value="Unassembled WGS sequence"/>
</dbReference>
<organism evidence="1 2">
    <name type="scientific">Stephanodiscus triporus</name>
    <dbReference type="NCBI Taxonomy" id="2934178"/>
    <lineage>
        <taxon>Eukaryota</taxon>
        <taxon>Sar</taxon>
        <taxon>Stramenopiles</taxon>
        <taxon>Ochrophyta</taxon>
        <taxon>Bacillariophyta</taxon>
        <taxon>Coscinodiscophyceae</taxon>
        <taxon>Thalassiosirophycidae</taxon>
        <taxon>Stephanodiscales</taxon>
        <taxon>Stephanodiscaceae</taxon>
        <taxon>Stephanodiscus</taxon>
    </lineage>
</organism>
<keyword evidence="2" id="KW-1185">Reference proteome</keyword>
<dbReference type="AlphaFoldDB" id="A0ABD3P584"/>
<evidence type="ECO:0000313" key="2">
    <source>
        <dbReference type="Proteomes" id="UP001530315"/>
    </source>
</evidence>
<sequence length="192" mass="21879">MFHGYDNDYEPADILNHIGMLAFHGEETLTYLLDCGETDGDGKPWTRETFFAKFIPDNFINPRKILLSSLQDGLTFGTPSSEIVKGCGIAIRWSMVPIQAIQHTYFARPDISVEELIANILQPKFGVGEPNEADGFTEMDIERIKDEQENFYNTGFQNLFDGECRRRPQLFGETCRVCHGVKLSSLRQNFQD</sequence>
<dbReference type="EMBL" id="JALLAZ020000989">
    <property type="protein sequence ID" value="KAL3783058.1"/>
    <property type="molecule type" value="Genomic_DNA"/>
</dbReference>
<evidence type="ECO:0000313" key="1">
    <source>
        <dbReference type="EMBL" id="KAL3783058.1"/>
    </source>
</evidence>
<reference evidence="1 2" key="1">
    <citation type="submission" date="2024-10" db="EMBL/GenBank/DDBJ databases">
        <title>Updated reference genomes for cyclostephanoid diatoms.</title>
        <authorList>
            <person name="Roberts W.R."/>
            <person name="Alverson A.J."/>
        </authorList>
    </citation>
    <scope>NUCLEOTIDE SEQUENCE [LARGE SCALE GENOMIC DNA]</scope>
    <source>
        <strain evidence="1 2">AJA276-08</strain>
    </source>
</reference>
<comment type="caution">
    <text evidence="1">The sequence shown here is derived from an EMBL/GenBank/DDBJ whole genome shotgun (WGS) entry which is preliminary data.</text>
</comment>
<protein>
    <submittedName>
        <fullName evidence="1">Uncharacterized protein</fullName>
    </submittedName>
</protein>
<gene>
    <name evidence="1" type="ORF">ACHAW5_001851</name>
</gene>
<name>A0ABD3P584_9STRA</name>